<dbReference type="PANTHER" id="PTHR34986:SF1">
    <property type="entry name" value="PROTEIN YIAL"/>
    <property type="match status" value="1"/>
</dbReference>
<dbReference type="GO" id="GO:0005829">
    <property type="term" value="C:cytosol"/>
    <property type="evidence" value="ECO:0007669"/>
    <property type="project" value="TreeGrafter"/>
</dbReference>
<dbReference type="Gene3D" id="2.60.120.370">
    <property type="entry name" value="YhcH/YjgK/YiaL"/>
    <property type="match status" value="1"/>
</dbReference>
<dbReference type="PANTHER" id="PTHR34986">
    <property type="entry name" value="EVOLVED BETA-GALACTOSIDASE SUBUNIT BETA"/>
    <property type="match status" value="1"/>
</dbReference>
<dbReference type="EMBL" id="JTJJ01000047">
    <property type="protein sequence ID" value="KHJ67497.1"/>
    <property type="molecule type" value="Genomic_DNA"/>
</dbReference>
<evidence type="ECO:0000313" key="1">
    <source>
        <dbReference type="EMBL" id="KHJ67497.1"/>
    </source>
</evidence>
<evidence type="ECO:0008006" key="3">
    <source>
        <dbReference type="Google" id="ProtNLM"/>
    </source>
</evidence>
<dbReference type="NCBIfam" id="TIGR00022">
    <property type="entry name" value="YhcH/YjgK/YiaL family protein"/>
    <property type="match status" value="1"/>
</dbReference>
<sequence length="164" mass="19061">MIVCDRLDWPRERHAFHPIVDQAIRWIADTDFSQLEAGKYDLLPNNQMFCLVQEMETEPASDRRAESHFNYVDIQYLLEGRESIGVARAHPQHLITEDLRSERDVVFYQDTIDESMITLTPGQFALFFPHDVHRPCCAAPEVQRIRKAVIKIHLDLFVAPQEAS</sequence>
<evidence type="ECO:0000313" key="2">
    <source>
        <dbReference type="Proteomes" id="UP000030853"/>
    </source>
</evidence>
<organism evidence="1 2">
    <name type="scientific">Pantoea rodasii</name>
    <dbReference type="NCBI Taxonomy" id="1076549"/>
    <lineage>
        <taxon>Bacteria</taxon>
        <taxon>Pseudomonadati</taxon>
        <taxon>Pseudomonadota</taxon>
        <taxon>Gammaproteobacteria</taxon>
        <taxon>Enterobacterales</taxon>
        <taxon>Erwiniaceae</taxon>
        <taxon>Pantoea</taxon>
    </lineage>
</organism>
<proteinExistence type="predicted"/>
<name>A0A0B1R8H1_9GAMM</name>
<dbReference type="InterPro" id="IPR037012">
    <property type="entry name" value="NanQ/TabA/YiaL_sf"/>
</dbReference>
<dbReference type="InterPro" id="IPR004375">
    <property type="entry name" value="NanQ/TabA/YiaL"/>
</dbReference>
<dbReference type="Proteomes" id="UP000030853">
    <property type="component" value="Unassembled WGS sequence"/>
</dbReference>
<dbReference type="AlphaFoldDB" id="A0A0B1R8H1"/>
<gene>
    <name evidence="1" type="ORF">QU24_13715</name>
</gene>
<accession>A0A0B1R8H1</accession>
<dbReference type="SUPFAM" id="SSF51197">
    <property type="entry name" value="Clavaminate synthase-like"/>
    <property type="match status" value="1"/>
</dbReference>
<reference evidence="1 2" key="1">
    <citation type="submission" date="2014-11" db="EMBL/GenBank/DDBJ databases">
        <title>Genome sequencing of Pantoea rodasii ND03.</title>
        <authorList>
            <person name="Muhamad Yunos N.Y."/>
            <person name="Chan K.-G."/>
        </authorList>
    </citation>
    <scope>NUCLEOTIDE SEQUENCE [LARGE SCALE GENOMIC DNA]</scope>
    <source>
        <strain evidence="1 2">ND03</strain>
    </source>
</reference>
<dbReference type="Pfam" id="PF04074">
    <property type="entry name" value="DUF386"/>
    <property type="match status" value="1"/>
</dbReference>
<dbReference type="RefSeq" id="WP_039332015.1">
    <property type="nucleotide sequence ID" value="NZ_JTJJ01000047.1"/>
</dbReference>
<protein>
    <recommendedName>
        <fullName evidence="3">YhcH/YjgK/YiaL family protein</fullName>
    </recommendedName>
</protein>
<comment type="caution">
    <text evidence="1">The sequence shown here is derived from an EMBL/GenBank/DDBJ whole genome shotgun (WGS) entry which is preliminary data.</text>
</comment>